<evidence type="ECO:0000313" key="1">
    <source>
        <dbReference type="EMBL" id="ADR52904.1"/>
    </source>
</evidence>
<accession>E4UE76</accession>
<dbReference type="RefSeq" id="WP_013462552.1">
    <property type="nucleotide sequence ID" value="NC_014774.1"/>
</dbReference>
<dbReference type="AlphaFoldDB" id="E4UE76"/>
<reference evidence="1 2" key="3">
    <citation type="journal article" date="2011" name="PLoS ONE">
        <title>The Complete Genome Sequence of 'Candidatus Liberibacter solanacearum', the Bacterium Associated with Potato Zebra Chip Disease.</title>
        <authorList>
            <person name="Lin H."/>
            <person name="Lou B."/>
            <person name="Glynn J.M."/>
            <person name="Doddapaneni H."/>
            <person name="Civerolo E.L."/>
            <person name="Chen C."/>
            <person name="Duan Y."/>
            <person name="Zhou L."/>
            <person name="Vahling C.M."/>
        </authorList>
    </citation>
    <scope>NUCLEOTIDE SEQUENCE [LARGE SCALE GENOMIC DNA]</scope>
    <source>
        <strain evidence="1 2">CLso-ZC1</strain>
    </source>
</reference>
<dbReference type="HOGENOM" id="CLU_1632328_0_0_5"/>
<dbReference type="KEGG" id="lso:CKC_05795"/>
<name>E4UE76_LIBSC</name>
<dbReference type="InterPro" id="IPR048683">
    <property type="entry name" value="Sf6_terminase"/>
</dbReference>
<sequence length="180" mass="21205">MKANSKKRKPQKPTVKYSQSLTKEIITRIANGETMQAVLKYPNMPTADAFYDWLARYPEHRESYNQARVKKLELMVEEVTNEPEPTEHELANPVFYSKMRDRKQKSVLWLAERLNRQIYGNHMTVEQKHTIDLKPVLAKIEERRKHQQANKAMRVLEATEKPLELTKLSKAKQSTMKLKK</sequence>
<dbReference type="Proteomes" id="UP000007038">
    <property type="component" value="Chromosome"/>
</dbReference>
<evidence type="ECO:0000313" key="2">
    <source>
        <dbReference type="Proteomes" id="UP000007038"/>
    </source>
</evidence>
<reference key="2">
    <citation type="submission" date="2010-11" db="EMBL/GenBank/DDBJ databases">
        <authorList>
            <person name="Lin H."/>
            <person name="Doddapaneni H.V."/>
            <person name="Lou B."/>
            <person name="Civerolo E.L."/>
            <person name="Chen C."/>
            <person name="Duan Y."/>
            <person name="Zhou L."/>
            <person name="Glynn J."/>
        </authorList>
    </citation>
    <scope>NUCLEOTIDE SEQUENCE</scope>
    <source>
        <strain>CLso-ZC1</strain>
    </source>
</reference>
<reference evidence="2" key="1">
    <citation type="submission" date="2010-11" db="EMBL/GenBank/DDBJ databases">
        <title>Complete genome sequence of Candidatus Liberibacter solanacearum CLso-ZC1.</title>
        <authorList>
            <person name="Lin H."/>
            <person name="Doddapaneni H.V."/>
            <person name="Lou B."/>
            <person name="Civerolo E.L."/>
            <person name="Chen C."/>
            <person name="Duan Y."/>
            <person name="Zhou L."/>
            <person name="Glynn J."/>
        </authorList>
    </citation>
    <scope>NUCLEOTIDE SEQUENCE [LARGE SCALE GENOMIC DNA]</scope>
    <source>
        <strain evidence="2">CLso-ZC1</strain>
    </source>
</reference>
<dbReference type="Pfam" id="PF20901">
    <property type="entry name" value="Sf6_terminase"/>
    <property type="match status" value="1"/>
</dbReference>
<dbReference type="EMBL" id="CP002371">
    <property type="protein sequence ID" value="ADR52904.1"/>
    <property type="molecule type" value="Genomic_DNA"/>
</dbReference>
<proteinExistence type="predicted"/>
<dbReference type="Gene3D" id="1.10.10.60">
    <property type="entry name" value="Homeodomain-like"/>
    <property type="match status" value="1"/>
</dbReference>
<dbReference type="GeneID" id="96886587"/>
<protein>
    <submittedName>
        <fullName evidence="1">Uncharacterized protein</fullName>
    </submittedName>
</protein>
<gene>
    <name evidence="1" type="ordered locus">CKC_05795</name>
</gene>
<organism evidence="1 2">
    <name type="scientific">Liberibacter solanacearum (strain CLso-ZC1)</name>
    <dbReference type="NCBI Taxonomy" id="658172"/>
    <lineage>
        <taxon>Bacteria</taxon>
        <taxon>Pseudomonadati</taxon>
        <taxon>Pseudomonadota</taxon>
        <taxon>Alphaproteobacteria</taxon>
        <taxon>Hyphomicrobiales</taxon>
        <taxon>Rhizobiaceae</taxon>
        <taxon>Liberibacter</taxon>
    </lineage>
</organism>